<dbReference type="InterPro" id="IPR013320">
    <property type="entry name" value="ConA-like_dom_sf"/>
</dbReference>
<evidence type="ECO:0000256" key="5">
    <source>
        <dbReference type="SAM" id="SignalP"/>
    </source>
</evidence>
<protein>
    <recommendedName>
        <fullName evidence="6">Fibronectin type-III domain-containing protein</fullName>
    </recommendedName>
</protein>
<dbReference type="GO" id="GO:0016798">
    <property type="term" value="F:hydrolase activity, acting on glycosyl bonds"/>
    <property type="evidence" value="ECO:0007669"/>
    <property type="project" value="UniProtKB-KW"/>
</dbReference>
<dbReference type="PROSITE" id="PS50853">
    <property type="entry name" value="FN3"/>
    <property type="match status" value="1"/>
</dbReference>
<evidence type="ECO:0000313" key="7">
    <source>
        <dbReference type="EMBL" id="GGL13716.1"/>
    </source>
</evidence>
<sequence>MPRLPRFLASAAVAVAMALSATAAVPVGPASAASLLTDPVPIAAYGMEESRGTAVGDSMGGDTGTAVATSWTAGKYGKALSFAGEDYVESKVAIPPTPAWAALGALTFEAWIKPAADAYGNLLELQSSDSSNGFFVVDYSSRTLYAAYCGVEGCAVISGSEHGFEVPEGAWSHVAVTHDGTALRIYLNGTQVAVQEATVPLPSFDGQRTIGGAYDTSADFDGVIDEVRVYGTAIDEARVRADMETPVTAALPDDPPSAVGAFTAAGGKARADLSWTAATDDFGVTGYEVHRSSTAGFEPTAETLVATVTTPKYADTGIEPAGSYYYRVQARDILTNGPPSQEAAADVGPVDRPAESLLAAYALDEGSGTLARDASGKGNHGTVDRATWTAGRHGSALDFARTGRRMVVPDPASLRVTSGLTLEMWMRPRAVEPYDRPRYIVAKKASGSSYPSYSVKTWGPRDYQVLLTMADRTPLSVTLPTPPIDQWTHLAMTFDYWAGRYTLTVYVNGAVHQSLETSSAILYAPGDFQLGSDGFADDLYIPVTLDDVRVYSKALTGPQIRADMLERVS</sequence>
<evidence type="ECO:0000256" key="4">
    <source>
        <dbReference type="ARBA" id="ARBA00023326"/>
    </source>
</evidence>
<keyword evidence="3" id="KW-0378">Hydrolase</keyword>
<reference evidence="7" key="1">
    <citation type="journal article" date="2014" name="Int. J. Syst. Evol. Microbiol.">
        <title>Complete genome sequence of Corynebacterium casei LMG S-19264T (=DSM 44701T), isolated from a smear-ripened cheese.</title>
        <authorList>
            <consortium name="US DOE Joint Genome Institute (JGI-PGF)"/>
            <person name="Walter F."/>
            <person name="Albersmeier A."/>
            <person name="Kalinowski J."/>
            <person name="Ruckert C."/>
        </authorList>
    </citation>
    <scope>NUCLEOTIDE SEQUENCE</scope>
    <source>
        <strain evidence="7">JCM 13064</strain>
    </source>
</reference>
<keyword evidence="1 5" id="KW-0732">Signal</keyword>
<accession>A0A917RLT3</accession>
<feature type="domain" description="Fibronectin type-III" evidence="6">
    <location>
        <begin position="255"/>
        <end position="350"/>
    </location>
</feature>
<dbReference type="Gene3D" id="2.60.120.200">
    <property type="match status" value="2"/>
</dbReference>
<dbReference type="InterPro" id="IPR013783">
    <property type="entry name" value="Ig-like_fold"/>
</dbReference>
<dbReference type="PANTHER" id="PTHR42535">
    <property type="entry name" value="OOKINETE PROTEIN, PUTATIVE-RELATED"/>
    <property type="match status" value="1"/>
</dbReference>
<keyword evidence="4" id="KW-0624">Polysaccharide degradation</keyword>
<dbReference type="SUPFAM" id="SSF49899">
    <property type="entry name" value="Concanavalin A-like lectins/glucanases"/>
    <property type="match status" value="2"/>
</dbReference>
<feature type="chain" id="PRO_5039083867" description="Fibronectin type-III domain-containing protein" evidence="5">
    <location>
        <begin position="24"/>
        <end position="569"/>
    </location>
</feature>
<name>A0A917RLT3_9ACTN</name>
<comment type="caution">
    <text evidence="7">The sequence shown here is derived from an EMBL/GenBank/DDBJ whole genome shotgun (WGS) entry which is preliminary data.</text>
</comment>
<keyword evidence="4" id="KW-0119">Carbohydrate metabolism</keyword>
<dbReference type="SUPFAM" id="SSF49265">
    <property type="entry name" value="Fibronectin type III"/>
    <property type="match status" value="1"/>
</dbReference>
<evidence type="ECO:0000256" key="3">
    <source>
        <dbReference type="ARBA" id="ARBA00023295"/>
    </source>
</evidence>
<dbReference type="Gene3D" id="2.60.40.10">
    <property type="entry name" value="Immunoglobulins"/>
    <property type="match status" value="1"/>
</dbReference>
<dbReference type="Proteomes" id="UP000645217">
    <property type="component" value="Unassembled WGS sequence"/>
</dbReference>
<evidence type="ECO:0000259" key="6">
    <source>
        <dbReference type="PROSITE" id="PS50853"/>
    </source>
</evidence>
<feature type="signal peptide" evidence="5">
    <location>
        <begin position="1"/>
        <end position="23"/>
    </location>
</feature>
<organism evidence="7 8">
    <name type="scientific">Sphaerisporangium melleum</name>
    <dbReference type="NCBI Taxonomy" id="321316"/>
    <lineage>
        <taxon>Bacteria</taxon>
        <taxon>Bacillati</taxon>
        <taxon>Actinomycetota</taxon>
        <taxon>Actinomycetes</taxon>
        <taxon>Streptosporangiales</taxon>
        <taxon>Streptosporangiaceae</taxon>
        <taxon>Sphaerisporangium</taxon>
    </lineage>
</organism>
<reference evidence="7" key="2">
    <citation type="submission" date="2020-09" db="EMBL/GenBank/DDBJ databases">
        <authorList>
            <person name="Sun Q."/>
            <person name="Ohkuma M."/>
        </authorList>
    </citation>
    <scope>NUCLEOTIDE SEQUENCE</scope>
    <source>
        <strain evidence="7">JCM 13064</strain>
    </source>
</reference>
<keyword evidence="8" id="KW-1185">Reference proteome</keyword>
<dbReference type="RefSeq" id="WP_189166867.1">
    <property type="nucleotide sequence ID" value="NZ_BMNT01000046.1"/>
</dbReference>
<keyword evidence="2" id="KW-1015">Disulfide bond</keyword>
<dbReference type="Pfam" id="PF13385">
    <property type="entry name" value="Laminin_G_3"/>
    <property type="match status" value="2"/>
</dbReference>
<evidence type="ECO:0000256" key="1">
    <source>
        <dbReference type="ARBA" id="ARBA00022729"/>
    </source>
</evidence>
<dbReference type="CDD" id="cd00063">
    <property type="entry name" value="FN3"/>
    <property type="match status" value="1"/>
</dbReference>
<dbReference type="PANTHER" id="PTHR42535:SF2">
    <property type="entry name" value="CHROMOSOME UNDETERMINED SCAFFOLD_146, WHOLE GENOME SHOTGUN SEQUENCE"/>
    <property type="match status" value="1"/>
</dbReference>
<evidence type="ECO:0000256" key="2">
    <source>
        <dbReference type="ARBA" id="ARBA00023157"/>
    </source>
</evidence>
<dbReference type="InterPro" id="IPR036116">
    <property type="entry name" value="FN3_sf"/>
</dbReference>
<gene>
    <name evidence="7" type="ORF">GCM10007964_64720</name>
</gene>
<dbReference type="AlphaFoldDB" id="A0A917RLT3"/>
<dbReference type="SMART" id="SM00560">
    <property type="entry name" value="LamGL"/>
    <property type="match status" value="2"/>
</dbReference>
<evidence type="ECO:0000313" key="8">
    <source>
        <dbReference type="Proteomes" id="UP000645217"/>
    </source>
</evidence>
<proteinExistence type="predicted"/>
<dbReference type="GO" id="GO:0000272">
    <property type="term" value="P:polysaccharide catabolic process"/>
    <property type="evidence" value="ECO:0007669"/>
    <property type="project" value="UniProtKB-KW"/>
</dbReference>
<dbReference type="InterPro" id="IPR006558">
    <property type="entry name" value="LamG-like"/>
</dbReference>
<keyword evidence="3" id="KW-0326">Glycosidase</keyword>
<dbReference type="InterPro" id="IPR003961">
    <property type="entry name" value="FN3_dom"/>
</dbReference>
<dbReference type="EMBL" id="BMNT01000046">
    <property type="protein sequence ID" value="GGL13716.1"/>
    <property type="molecule type" value="Genomic_DNA"/>
</dbReference>